<dbReference type="OrthoDB" id="4415650at2759"/>
<keyword evidence="4" id="KW-1185">Reference proteome</keyword>
<name>A0A8H3UGF3_VENIN</name>
<proteinExistence type="predicted"/>
<accession>A0A8H3UGF3</accession>
<gene>
    <name evidence="2" type="ORF">EG327_011132</name>
    <name evidence="1" type="ORF">EG328_008643</name>
</gene>
<dbReference type="AlphaFoldDB" id="A0A8H3UGF3"/>
<protein>
    <submittedName>
        <fullName evidence="2">Uncharacterized protein</fullName>
    </submittedName>
</protein>
<dbReference type="Proteomes" id="UP000490939">
    <property type="component" value="Unassembled WGS sequence"/>
</dbReference>
<dbReference type="EMBL" id="WNWR01000847">
    <property type="protein sequence ID" value="KAE9968239.1"/>
    <property type="molecule type" value="Genomic_DNA"/>
</dbReference>
<sequence length="129" mass="13993">MATKTPPSEGVAQIPLLFTIASSNRHDLLLTSTDTTYASLTSQIANIASTSPNCEEFMAKYKKQAAAPERVKSMCVKWGVSTGRDAIWPKKTVVTEGNLEAVLWMMERGGGVGRDVFEVVLEVGEEEGK</sequence>
<evidence type="ECO:0000313" key="4">
    <source>
        <dbReference type="Proteomes" id="UP000490939"/>
    </source>
</evidence>
<evidence type="ECO:0000313" key="3">
    <source>
        <dbReference type="Proteomes" id="UP000447873"/>
    </source>
</evidence>
<evidence type="ECO:0000313" key="1">
    <source>
        <dbReference type="EMBL" id="KAE9966740.1"/>
    </source>
</evidence>
<evidence type="ECO:0000313" key="2">
    <source>
        <dbReference type="EMBL" id="KAE9968239.1"/>
    </source>
</evidence>
<comment type="caution">
    <text evidence="2">The sequence shown here is derived from an EMBL/GenBank/DDBJ whole genome shotgun (WGS) entry which is preliminary data.</text>
</comment>
<dbReference type="Proteomes" id="UP000447873">
    <property type="component" value="Unassembled WGS sequence"/>
</dbReference>
<reference evidence="2 4" key="1">
    <citation type="submission" date="2019-07" db="EMBL/GenBank/DDBJ databases">
        <title>Venturia inaequalis Genome Resource.</title>
        <authorList>
            <person name="Lichtner F.J."/>
        </authorList>
    </citation>
    <scope>NUCLEOTIDE SEQUENCE [LARGE SCALE GENOMIC DNA]</scope>
    <source>
        <strain evidence="1 3">120213</strain>
        <strain evidence="2 4">DMI_063113</strain>
    </source>
</reference>
<organism evidence="2 4">
    <name type="scientific">Venturia inaequalis</name>
    <name type="common">Apple scab fungus</name>
    <dbReference type="NCBI Taxonomy" id="5025"/>
    <lineage>
        <taxon>Eukaryota</taxon>
        <taxon>Fungi</taxon>
        <taxon>Dikarya</taxon>
        <taxon>Ascomycota</taxon>
        <taxon>Pezizomycotina</taxon>
        <taxon>Dothideomycetes</taxon>
        <taxon>Pleosporomycetidae</taxon>
        <taxon>Venturiales</taxon>
        <taxon>Venturiaceae</taxon>
        <taxon>Venturia</taxon>
    </lineage>
</organism>
<dbReference type="EMBL" id="WNWS01000497">
    <property type="protein sequence ID" value="KAE9966740.1"/>
    <property type="molecule type" value="Genomic_DNA"/>
</dbReference>